<comment type="caution">
    <text evidence="1">The sequence shown here is derived from an EMBL/GenBank/DDBJ whole genome shotgun (WGS) entry which is preliminary data.</text>
</comment>
<keyword evidence="2" id="KW-1185">Reference proteome</keyword>
<accession>A0ABN9URC0</accession>
<evidence type="ECO:0000313" key="2">
    <source>
        <dbReference type="Proteomes" id="UP001189429"/>
    </source>
</evidence>
<dbReference type="Proteomes" id="UP001189429">
    <property type="component" value="Unassembled WGS sequence"/>
</dbReference>
<dbReference type="EMBL" id="CAUYUJ010016110">
    <property type="protein sequence ID" value="CAK0861950.1"/>
    <property type="molecule type" value="Genomic_DNA"/>
</dbReference>
<evidence type="ECO:0000313" key="1">
    <source>
        <dbReference type="EMBL" id="CAK0861950.1"/>
    </source>
</evidence>
<organism evidence="1 2">
    <name type="scientific">Prorocentrum cordatum</name>
    <dbReference type="NCBI Taxonomy" id="2364126"/>
    <lineage>
        <taxon>Eukaryota</taxon>
        <taxon>Sar</taxon>
        <taxon>Alveolata</taxon>
        <taxon>Dinophyceae</taxon>
        <taxon>Prorocentrales</taxon>
        <taxon>Prorocentraceae</taxon>
        <taxon>Prorocentrum</taxon>
    </lineage>
</organism>
<evidence type="ECO:0008006" key="3">
    <source>
        <dbReference type="Google" id="ProtNLM"/>
    </source>
</evidence>
<proteinExistence type="predicted"/>
<protein>
    <recommendedName>
        <fullName evidence="3">FACT complex subunit</fullName>
    </recommendedName>
</protein>
<sequence length="108" mass="11894">MVTLCKDQRLAELRGQLPRPLPPKCPSKELAEESVAGSVRALVWVSAAARGRRHHCGIRIPLFIHASTRENHDPVNVQKKETITIVMNASVHLIDEVLSCSAITTPQP</sequence>
<reference evidence="1" key="1">
    <citation type="submission" date="2023-10" db="EMBL/GenBank/DDBJ databases">
        <authorList>
            <person name="Chen Y."/>
            <person name="Shah S."/>
            <person name="Dougan E. K."/>
            <person name="Thang M."/>
            <person name="Chan C."/>
        </authorList>
    </citation>
    <scope>NUCLEOTIDE SEQUENCE [LARGE SCALE GENOMIC DNA]</scope>
</reference>
<gene>
    <name evidence="1" type="ORF">PCOR1329_LOCUS50485</name>
</gene>
<name>A0ABN9URC0_9DINO</name>